<dbReference type="InterPro" id="IPR000182">
    <property type="entry name" value="GNAT_dom"/>
</dbReference>
<protein>
    <submittedName>
        <fullName evidence="2">GNAT family N-acetyltransferase</fullName>
    </submittedName>
</protein>
<organism evidence="2 3">
    <name type="scientific">Rhodovastum atsumiense</name>
    <dbReference type="NCBI Taxonomy" id="504468"/>
    <lineage>
        <taxon>Bacteria</taxon>
        <taxon>Pseudomonadati</taxon>
        <taxon>Pseudomonadota</taxon>
        <taxon>Alphaproteobacteria</taxon>
        <taxon>Acetobacterales</taxon>
        <taxon>Acetobacteraceae</taxon>
        <taxon>Rhodovastum</taxon>
    </lineage>
</organism>
<dbReference type="PANTHER" id="PTHR39173">
    <property type="entry name" value="ACETYLTRANSFERASE"/>
    <property type="match status" value="1"/>
</dbReference>
<evidence type="ECO:0000259" key="1">
    <source>
        <dbReference type="PROSITE" id="PS51186"/>
    </source>
</evidence>
<feature type="domain" description="N-acetyltransferase" evidence="1">
    <location>
        <begin position="71"/>
        <end position="214"/>
    </location>
</feature>
<evidence type="ECO:0000313" key="3">
    <source>
        <dbReference type="Proteomes" id="UP000325255"/>
    </source>
</evidence>
<evidence type="ECO:0000313" key="2">
    <source>
        <dbReference type="EMBL" id="KAA5608720.1"/>
    </source>
</evidence>
<dbReference type="Gene3D" id="3.40.630.30">
    <property type="match status" value="1"/>
</dbReference>
<dbReference type="AlphaFoldDB" id="A0A5M6IKE8"/>
<keyword evidence="2" id="KW-0808">Transferase</keyword>
<dbReference type="RefSeq" id="WP_150045113.1">
    <property type="nucleotide sequence ID" value="NZ_OW485601.1"/>
</dbReference>
<reference evidence="2 3" key="1">
    <citation type="submission" date="2019-09" db="EMBL/GenBank/DDBJ databases">
        <title>Genome sequence of Rhodovastum atsumiense, a diverse member of the Acetobacteraceae family of non-sulfur purple photosynthetic bacteria.</title>
        <authorList>
            <person name="Meyer T."/>
            <person name="Kyndt J."/>
        </authorList>
    </citation>
    <scope>NUCLEOTIDE SEQUENCE [LARGE SCALE GENOMIC DNA]</scope>
    <source>
        <strain evidence="2 3">DSM 21279</strain>
    </source>
</reference>
<dbReference type="Pfam" id="PF13302">
    <property type="entry name" value="Acetyltransf_3"/>
    <property type="match status" value="1"/>
</dbReference>
<proteinExistence type="predicted"/>
<dbReference type="InterPro" id="IPR016181">
    <property type="entry name" value="Acyl_CoA_acyltransferase"/>
</dbReference>
<comment type="caution">
    <text evidence="2">The sequence shown here is derived from an EMBL/GenBank/DDBJ whole genome shotgun (WGS) entry which is preliminary data.</text>
</comment>
<name>A0A5M6IKE8_9PROT</name>
<gene>
    <name evidence="2" type="ORF">F1189_27680</name>
</gene>
<accession>A0A5M6IKE8</accession>
<dbReference type="PANTHER" id="PTHR39173:SF1">
    <property type="entry name" value="ACETYLTRANSFERASE"/>
    <property type="match status" value="1"/>
</dbReference>
<dbReference type="OrthoDB" id="5293267at2"/>
<dbReference type="PROSITE" id="PS51186">
    <property type="entry name" value="GNAT"/>
    <property type="match status" value="1"/>
</dbReference>
<dbReference type="GO" id="GO:0016747">
    <property type="term" value="F:acyltransferase activity, transferring groups other than amino-acyl groups"/>
    <property type="evidence" value="ECO:0007669"/>
    <property type="project" value="InterPro"/>
</dbReference>
<keyword evidence="3" id="KW-1185">Reference proteome</keyword>
<dbReference type="EMBL" id="VWPK01000070">
    <property type="protein sequence ID" value="KAA5608720.1"/>
    <property type="molecule type" value="Genomic_DNA"/>
</dbReference>
<dbReference type="SUPFAM" id="SSF55729">
    <property type="entry name" value="Acyl-CoA N-acyltransferases (Nat)"/>
    <property type="match status" value="1"/>
</dbReference>
<dbReference type="Proteomes" id="UP000325255">
    <property type="component" value="Unassembled WGS sequence"/>
</dbReference>
<sequence length="237" mass="26313">MPLAPTAVPLLPGTEHPLQLREPDAAMLPGFVAALEAGWSPNSQHDTSRRTLRMVRRSPATFLQRCRGRDIRVMRLGQGNLLALPPLLERMLRQPPRRSFMLRTCHFWLWDGEFCGVCSLRWRPDDQDLPAELMGHLGYAIVPWKRRRRYASRALGMLLQLARQEGLSSVSAVCDTHNAGSIGVIAANGGVFETTLVTPVNPLARQLRFAFPLQATPDRLPWLPAAQGRSVSVGASP</sequence>